<evidence type="ECO:0000259" key="14">
    <source>
        <dbReference type="Pfam" id="PF08345"/>
    </source>
</evidence>
<keyword evidence="4" id="KW-1003">Cell membrane</keyword>
<dbReference type="STRING" id="140314.SAMN04488076_12322"/>
<reference evidence="15 16" key="1">
    <citation type="submission" date="2016-02" db="EMBL/GenBank/DDBJ databases">
        <authorList>
            <person name="Wen L."/>
            <person name="He K."/>
            <person name="Yang H."/>
        </authorList>
    </citation>
    <scope>NUCLEOTIDE SEQUENCE [LARGE SCALE GENOMIC DNA]</scope>
    <source>
        <strain evidence="15">Trichococcus palustris</strain>
    </source>
</reference>
<keyword evidence="6 12" id="KW-1133">Transmembrane helix</keyword>
<keyword evidence="15" id="KW-0966">Cell projection</keyword>
<feature type="compositionally biased region" description="Polar residues" evidence="11">
    <location>
        <begin position="324"/>
        <end position="336"/>
    </location>
</feature>
<evidence type="ECO:0000256" key="8">
    <source>
        <dbReference type="ARBA" id="ARBA00023143"/>
    </source>
</evidence>
<dbReference type="AlphaFoldDB" id="A0A143YZ81"/>
<comment type="subcellular location">
    <subcellularLocation>
        <location evidence="1 9">Bacterial flagellum basal body</location>
    </subcellularLocation>
    <subcellularLocation>
        <location evidence="2">Cell membrane</location>
        <topology evidence="2">Multi-pass membrane protein</topology>
    </subcellularLocation>
</comment>
<sequence length="522" mass="56540">MNQFKDIGNGVKEGWKGLSKSKKIGLITILTSIVAIASSLTYYAQRVEYTTLFSNLEDADAGTIVNDLDSQGIAYKLEDNGSTILIDAEQVDKYRIQLAVDGLLPKTATGFEIFDKTSMMATDEDRKIMYQRAVTGELERTISALDSVESANVILSIPEENVFATDKKGQEGSASVMIATKTGQELPASAIQGIASLISGAVDNLPKTNIKIVDTNGNDLSGVLQDGQNADATDLVSRYQKIKNNYEDELEKKLMDTLSPIYGAENLSISLNVDLDFDSVEKEIVDYGEAAIRSQSTSKTGDAQAQTGASANANTASAAATSGEDGTSSTYDQTTNNELDTVTTKIANAPGSLKRLTATVIYNGNLDASQALQLENATKTTIGYDANRDDQVAVEGIAFVKQTEKIAPETVSAEANLTAYVQKYGVYFAGGLGISILLMVLIILLRKTKKDDYQEDAFKGYQEPFTVAQPEPQIHIPPAKKTETIPTSVEIQVNGKEDRFRTYAKENPEMVADLIKIWMKDK</sequence>
<dbReference type="Proteomes" id="UP000242754">
    <property type="component" value="Unassembled WGS sequence"/>
</dbReference>
<dbReference type="RefSeq" id="WP_087034261.1">
    <property type="nucleotide sequence ID" value="NZ_FJNE01000013.1"/>
</dbReference>
<feature type="domain" description="Flagellar M-ring C-terminal" evidence="14">
    <location>
        <begin position="258"/>
        <end position="399"/>
    </location>
</feature>
<dbReference type="GO" id="GO:0005886">
    <property type="term" value="C:plasma membrane"/>
    <property type="evidence" value="ECO:0007669"/>
    <property type="project" value="UniProtKB-SubCell"/>
</dbReference>
<keyword evidence="7 12" id="KW-0472">Membrane</keyword>
<evidence type="ECO:0000256" key="11">
    <source>
        <dbReference type="SAM" id="MobiDB-lite"/>
    </source>
</evidence>
<evidence type="ECO:0000256" key="7">
    <source>
        <dbReference type="ARBA" id="ARBA00023136"/>
    </source>
</evidence>
<evidence type="ECO:0000256" key="1">
    <source>
        <dbReference type="ARBA" id="ARBA00004117"/>
    </source>
</evidence>
<protein>
    <recommendedName>
        <fullName evidence="9">Flagellar M-ring protein</fullName>
    </recommendedName>
</protein>
<keyword evidence="10" id="KW-0175">Coiled coil</keyword>
<dbReference type="GO" id="GO:0003774">
    <property type="term" value="F:cytoskeletal motor activity"/>
    <property type="evidence" value="ECO:0007669"/>
    <property type="project" value="InterPro"/>
</dbReference>
<dbReference type="InterPro" id="IPR045851">
    <property type="entry name" value="AMP-bd_C_sf"/>
</dbReference>
<dbReference type="GO" id="GO:0009431">
    <property type="term" value="C:bacterial-type flagellum basal body, MS ring"/>
    <property type="evidence" value="ECO:0007669"/>
    <property type="project" value="InterPro"/>
</dbReference>
<comment type="function">
    <text evidence="9">The M ring may be actively involved in energy transduction.</text>
</comment>
<accession>A0A143YZ81</accession>
<evidence type="ECO:0000256" key="4">
    <source>
        <dbReference type="ARBA" id="ARBA00022475"/>
    </source>
</evidence>
<evidence type="ECO:0000259" key="13">
    <source>
        <dbReference type="Pfam" id="PF01514"/>
    </source>
</evidence>
<keyword evidence="15" id="KW-0969">Cilium</keyword>
<dbReference type="InterPro" id="IPR006182">
    <property type="entry name" value="FliF_N_dom"/>
</dbReference>
<evidence type="ECO:0000256" key="3">
    <source>
        <dbReference type="ARBA" id="ARBA00007971"/>
    </source>
</evidence>
<dbReference type="OrthoDB" id="9807026at2"/>
<dbReference type="GO" id="GO:0071973">
    <property type="term" value="P:bacterial-type flagellum-dependent cell motility"/>
    <property type="evidence" value="ECO:0007669"/>
    <property type="project" value="InterPro"/>
</dbReference>
<dbReference type="Pfam" id="PF01514">
    <property type="entry name" value="YscJ_FliF"/>
    <property type="match status" value="1"/>
</dbReference>
<keyword evidence="8 9" id="KW-0975">Bacterial flagellum</keyword>
<dbReference type="Gene3D" id="3.30.300.30">
    <property type="match status" value="1"/>
</dbReference>
<dbReference type="PIRSF" id="PIRSF004862">
    <property type="entry name" value="FliF"/>
    <property type="match status" value="1"/>
</dbReference>
<dbReference type="NCBIfam" id="TIGR00206">
    <property type="entry name" value="fliF"/>
    <property type="match status" value="1"/>
</dbReference>
<organism evidence="15 16">
    <name type="scientific">Trichococcus palustris</name>
    <dbReference type="NCBI Taxonomy" id="140314"/>
    <lineage>
        <taxon>Bacteria</taxon>
        <taxon>Bacillati</taxon>
        <taxon>Bacillota</taxon>
        <taxon>Bacilli</taxon>
        <taxon>Lactobacillales</taxon>
        <taxon>Carnobacteriaceae</taxon>
        <taxon>Trichococcus</taxon>
    </lineage>
</organism>
<feature type="region of interest" description="Disordered" evidence="11">
    <location>
        <begin position="293"/>
        <end position="336"/>
    </location>
</feature>
<dbReference type="InterPro" id="IPR000067">
    <property type="entry name" value="FlgMring_FliF"/>
</dbReference>
<proteinExistence type="inferred from homology"/>
<keyword evidence="15" id="KW-0282">Flagellum</keyword>
<comment type="similarity">
    <text evidence="3 9">Belongs to the FliF family.</text>
</comment>
<dbReference type="InterPro" id="IPR013556">
    <property type="entry name" value="Flag_M-ring_C"/>
</dbReference>
<evidence type="ECO:0000313" key="16">
    <source>
        <dbReference type="Proteomes" id="UP000242754"/>
    </source>
</evidence>
<dbReference type="InterPro" id="IPR043427">
    <property type="entry name" value="YscJ/FliF"/>
</dbReference>
<dbReference type="EMBL" id="FJNE01000013">
    <property type="protein sequence ID" value="CZR02595.1"/>
    <property type="molecule type" value="Genomic_DNA"/>
</dbReference>
<dbReference type="PANTHER" id="PTHR30046:SF0">
    <property type="entry name" value="FLAGELLAR M-RING PROTEIN"/>
    <property type="match status" value="1"/>
</dbReference>
<dbReference type="PANTHER" id="PTHR30046">
    <property type="entry name" value="FLAGELLAR M-RING PROTEIN"/>
    <property type="match status" value="1"/>
</dbReference>
<keyword evidence="5 12" id="KW-0812">Transmembrane</keyword>
<feature type="transmembrane region" description="Helical" evidence="12">
    <location>
        <begin position="424"/>
        <end position="445"/>
    </location>
</feature>
<evidence type="ECO:0000256" key="5">
    <source>
        <dbReference type="ARBA" id="ARBA00022692"/>
    </source>
</evidence>
<feature type="compositionally biased region" description="Low complexity" evidence="11">
    <location>
        <begin position="303"/>
        <end position="323"/>
    </location>
</feature>
<dbReference type="Pfam" id="PF08345">
    <property type="entry name" value="YscJ_FliF_C"/>
    <property type="match status" value="1"/>
</dbReference>
<gene>
    <name evidence="15" type="ORF">Tpal_2766</name>
</gene>
<name>A0A143YZ81_9LACT</name>
<keyword evidence="16" id="KW-1185">Reference proteome</keyword>
<evidence type="ECO:0000256" key="9">
    <source>
        <dbReference type="PIRNR" id="PIRNR004862"/>
    </source>
</evidence>
<feature type="coiled-coil region" evidence="10">
    <location>
        <begin position="229"/>
        <end position="256"/>
    </location>
</feature>
<evidence type="ECO:0000256" key="2">
    <source>
        <dbReference type="ARBA" id="ARBA00004651"/>
    </source>
</evidence>
<feature type="transmembrane region" description="Helical" evidence="12">
    <location>
        <begin position="24"/>
        <end position="44"/>
    </location>
</feature>
<dbReference type="PRINTS" id="PR01009">
    <property type="entry name" value="FLGMRINGFLIF"/>
</dbReference>
<evidence type="ECO:0000256" key="6">
    <source>
        <dbReference type="ARBA" id="ARBA00022989"/>
    </source>
</evidence>
<evidence type="ECO:0000256" key="10">
    <source>
        <dbReference type="SAM" id="Coils"/>
    </source>
</evidence>
<evidence type="ECO:0000256" key="12">
    <source>
        <dbReference type="SAM" id="Phobius"/>
    </source>
</evidence>
<feature type="domain" description="Flagellar M-ring N-terminal" evidence="13">
    <location>
        <begin position="45"/>
        <end position="221"/>
    </location>
</feature>
<evidence type="ECO:0000313" key="15">
    <source>
        <dbReference type="EMBL" id="CZR02595.1"/>
    </source>
</evidence>